<proteinExistence type="inferred from homology"/>
<protein>
    <submittedName>
        <fullName evidence="5">SDR family oxidoreductase</fullName>
    </submittedName>
</protein>
<comment type="similarity">
    <text evidence="1 3">Belongs to the short-chain dehydrogenases/reductases (SDR) family.</text>
</comment>
<evidence type="ECO:0000259" key="4">
    <source>
        <dbReference type="SMART" id="SM00822"/>
    </source>
</evidence>
<evidence type="ECO:0000256" key="2">
    <source>
        <dbReference type="ARBA" id="ARBA00023002"/>
    </source>
</evidence>
<organism evidence="5 6">
    <name type="scientific">Ectopseudomonas hydrolytica</name>
    <dbReference type="NCBI Taxonomy" id="2493633"/>
    <lineage>
        <taxon>Bacteria</taxon>
        <taxon>Pseudomonadati</taxon>
        <taxon>Pseudomonadota</taxon>
        <taxon>Gammaproteobacteria</taxon>
        <taxon>Pseudomonadales</taxon>
        <taxon>Pseudomonadaceae</taxon>
        <taxon>Ectopseudomonas</taxon>
    </lineage>
</organism>
<dbReference type="InterPro" id="IPR002347">
    <property type="entry name" value="SDR_fam"/>
</dbReference>
<dbReference type="PANTHER" id="PTHR44196:SF1">
    <property type="entry name" value="DEHYDROGENASE_REDUCTASE SDR FAMILY MEMBER 7B"/>
    <property type="match status" value="1"/>
</dbReference>
<dbReference type="PRINTS" id="PR00080">
    <property type="entry name" value="SDRFAMILY"/>
</dbReference>
<dbReference type="Pfam" id="PF00106">
    <property type="entry name" value="adh_short"/>
    <property type="match status" value="1"/>
</dbReference>
<dbReference type="GeneID" id="300080582"/>
<dbReference type="RefSeq" id="WP_129483490.1">
    <property type="nucleotide sequence ID" value="NZ_CP099397.1"/>
</dbReference>
<dbReference type="Gene3D" id="3.40.50.720">
    <property type="entry name" value="NAD(P)-binding Rossmann-like Domain"/>
    <property type="match status" value="1"/>
</dbReference>
<keyword evidence="2" id="KW-0560">Oxidoreductase</keyword>
<keyword evidence="6" id="KW-1185">Reference proteome</keyword>
<dbReference type="InterPro" id="IPR036291">
    <property type="entry name" value="NAD(P)-bd_dom_sf"/>
</dbReference>
<dbReference type="InterPro" id="IPR020904">
    <property type="entry name" value="Sc_DH/Rdtase_CS"/>
</dbReference>
<dbReference type="PRINTS" id="PR00081">
    <property type="entry name" value="GDHRDH"/>
</dbReference>
<dbReference type="SMART" id="SM00822">
    <property type="entry name" value="PKS_KR"/>
    <property type="match status" value="1"/>
</dbReference>
<dbReference type="PROSITE" id="PS00061">
    <property type="entry name" value="ADH_SHORT"/>
    <property type="match status" value="1"/>
</dbReference>
<name>A0ABY5ABW0_9GAMM</name>
<dbReference type="InterPro" id="IPR057326">
    <property type="entry name" value="KR_dom"/>
</dbReference>
<feature type="domain" description="Ketoreductase" evidence="4">
    <location>
        <begin position="7"/>
        <end position="191"/>
    </location>
</feature>
<evidence type="ECO:0000313" key="5">
    <source>
        <dbReference type="EMBL" id="USR41057.1"/>
    </source>
</evidence>
<sequence length="278" mass="29564">MPSLSGKTAVITGAASGIGQALAVRLAAEGCQLALADIDLPQLERNAEALRHQSPRVTCHALDVAQRDAVHAFAEQVISEHGGADLIINNAGVAVSQTIDQLSYEDFEWLMNINFWGVVHGSKAFLPHLLRQGSGHIVNLSSIFGIVSLPSQGAYNASKFAVRGFTEALRQEVACRGVAVSCVHPGGIKTNIARSARFYRGIDGSQDAERACQNFDKLARTTAARAADVIVNGIKSGKPRILVGSDARLLDQIQRLLPASYPGLLARLLGRKGTASHQ</sequence>
<accession>A0ABY5ABW0</accession>
<evidence type="ECO:0000313" key="6">
    <source>
        <dbReference type="Proteomes" id="UP001054897"/>
    </source>
</evidence>
<gene>
    <name evidence="5" type="ORF">L1F06_006375</name>
</gene>
<dbReference type="EMBL" id="CP099397">
    <property type="protein sequence ID" value="USR41057.1"/>
    <property type="molecule type" value="Genomic_DNA"/>
</dbReference>
<dbReference type="Proteomes" id="UP001054897">
    <property type="component" value="Chromosome"/>
</dbReference>
<dbReference type="SUPFAM" id="SSF51735">
    <property type="entry name" value="NAD(P)-binding Rossmann-fold domains"/>
    <property type="match status" value="1"/>
</dbReference>
<evidence type="ECO:0000256" key="3">
    <source>
        <dbReference type="RuleBase" id="RU000363"/>
    </source>
</evidence>
<dbReference type="CDD" id="cd05233">
    <property type="entry name" value="SDR_c"/>
    <property type="match status" value="1"/>
</dbReference>
<dbReference type="PANTHER" id="PTHR44196">
    <property type="entry name" value="DEHYDROGENASE/REDUCTASE SDR FAMILY MEMBER 7B"/>
    <property type="match status" value="1"/>
</dbReference>
<reference evidence="5" key="1">
    <citation type="submission" date="2022-06" db="EMBL/GenBank/DDBJ databases">
        <title>Complete genome of Pseudomonas hydrolytica DSWY01T.</title>
        <authorList>
            <person name="Jung J."/>
            <person name="Jeon C.O."/>
        </authorList>
    </citation>
    <scope>NUCLEOTIDE SEQUENCE</scope>
    <source>
        <strain evidence="5">DSWY01</strain>
    </source>
</reference>
<evidence type="ECO:0000256" key="1">
    <source>
        <dbReference type="ARBA" id="ARBA00006484"/>
    </source>
</evidence>